<reference evidence="2 3" key="1">
    <citation type="journal article" date="2018" name="BMC Genomics">
        <title>The genome of Naegleria lovaniensis, the basis for a comparative approach to unravel pathogenicity factors of the human pathogenic amoeba N. fowleri.</title>
        <authorList>
            <person name="Liechti N."/>
            <person name="Schurch N."/>
            <person name="Bruggmann R."/>
            <person name="Wittwer M."/>
        </authorList>
    </citation>
    <scope>NUCLEOTIDE SEQUENCE [LARGE SCALE GENOMIC DNA]</scope>
    <source>
        <strain evidence="2 3">ATCC 30569</strain>
    </source>
</reference>
<dbReference type="AlphaFoldDB" id="A0AA88GH54"/>
<dbReference type="GeneID" id="68100546"/>
<keyword evidence="3" id="KW-1185">Reference proteome</keyword>
<protein>
    <submittedName>
        <fullName evidence="2">Uncharacterized protein</fullName>
    </submittedName>
</protein>
<proteinExistence type="predicted"/>
<organism evidence="2 3">
    <name type="scientific">Naegleria lovaniensis</name>
    <name type="common">Amoeba</name>
    <dbReference type="NCBI Taxonomy" id="51637"/>
    <lineage>
        <taxon>Eukaryota</taxon>
        <taxon>Discoba</taxon>
        <taxon>Heterolobosea</taxon>
        <taxon>Tetramitia</taxon>
        <taxon>Eutetramitia</taxon>
        <taxon>Vahlkampfiidae</taxon>
        <taxon>Naegleria</taxon>
    </lineage>
</organism>
<sequence length="229" mass="26592">MYAYMANMTQRLERMERNNNHGHPQSHVEDTELKEKMREVINEIEINKYMEAKFNPLPTSDKNLLAQYKTLKATLTTSDLNNKERVTATISESEGTQLVRERRRAHILRVLRVTQRPLNHAINSDNGGEEETTENLKNIVMDTTKRLQHATQSCSRLKTIIETLNMDNMKLREEADSNHKEMLELLEENTMLKTKNNELQTKNNSLRTQLSKVKMIQLEAPNGACTKKK</sequence>
<dbReference type="EMBL" id="PYSW02000032">
    <property type="protein sequence ID" value="KAG2378453.1"/>
    <property type="molecule type" value="Genomic_DNA"/>
</dbReference>
<gene>
    <name evidence="2" type="ORF">C9374_008092</name>
</gene>
<feature type="coiled-coil region" evidence="1">
    <location>
        <begin position="154"/>
        <end position="209"/>
    </location>
</feature>
<evidence type="ECO:0000313" key="2">
    <source>
        <dbReference type="EMBL" id="KAG2378453.1"/>
    </source>
</evidence>
<dbReference type="Proteomes" id="UP000816034">
    <property type="component" value="Unassembled WGS sequence"/>
</dbReference>
<keyword evidence="1" id="KW-0175">Coiled coil</keyword>
<comment type="caution">
    <text evidence="2">The sequence shown here is derived from an EMBL/GenBank/DDBJ whole genome shotgun (WGS) entry which is preliminary data.</text>
</comment>
<name>A0AA88GH54_NAELO</name>
<accession>A0AA88GH54</accession>
<dbReference type="RefSeq" id="XP_044545715.1">
    <property type="nucleotide sequence ID" value="XM_044698130.1"/>
</dbReference>
<evidence type="ECO:0000256" key="1">
    <source>
        <dbReference type="SAM" id="Coils"/>
    </source>
</evidence>
<evidence type="ECO:0000313" key="3">
    <source>
        <dbReference type="Proteomes" id="UP000816034"/>
    </source>
</evidence>